<reference evidence="3" key="1">
    <citation type="submission" date="2024-02" db="UniProtKB">
        <authorList>
            <consortium name="WormBaseParasite"/>
        </authorList>
    </citation>
    <scope>IDENTIFICATION</scope>
</reference>
<dbReference type="AlphaFoldDB" id="A0AAF5DFA8"/>
<sequence>MEMVLKENITNMVSIYYEGPLEQIKGSILSHVFITLVNVIIILITHFNKSFNLKLEIKKIVFLFCYTGLFLDIWFISSQFIFYIIGLQHKKMHILLVDLIEQFYFVMYNIYYITPFCITYWRFILIFFNRTVLLFENIIIAIITMIPSFVAFINCVFFSNIIYSDRTFEYKHYYSDSIFEYMDIFPQVASSFLALILNIMILIKVNISAKKSSDKSFNKKLEVPLTINLLFHSICPLILLVWANMMMFLRATHNSEGEKSNLFLAYAHLGMTYRILSPITMILFMESYRSGFLRWIGCEKKKSFIKVVSSVIQR</sequence>
<keyword evidence="1" id="KW-1133">Transmembrane helix</keyword>
<keyword evidence="1" id="KW-0812">Transmembrane</keyword>
<feature type="transmembrane region" description="Helical" evidence="1">
    <location>
        <begin position="223"/>
        <end position="243"/>
    </location>
</feature>
<dbReference type="WBParaSite" id="TCONS_00011541.p1">
    <property type="protein sequence ID" value="TCONS_00011541.p1"/>
    <property type="gene ID" value="XLOC_006078"/>
</dbReference>
<feature type="transmembrane region" description="Helical" evidence="1">
    <location>
        <begin position="263"/>
        <end position="284"/>
    </location>
</feature>
<feature type="transmembrane region" description="Helical" evidence="1">
    <location>
        <begin position="184"/>
        <end position="203"/>
    </location>
</feature>
<name>A0AAF5DFA8_STRER</name>
<accession>A0AAF5DFA8</accession>
<feature type="transmembrane region" description="Helical" evidence="1">
    <location>
        <begin position="140"/>
        <end position="164"/>
    </location>
</feature>
<organism evidence="2 3">
    <name type="scientific">Strongyloides stercoralis</name>
    <name type="common">Threadworm</name>
    <dbReference type="NCBI Taxonomy" id="6248"/>
    <lineage>
        <taxon>Eukaryota</taxon>
        <taxon>Metazoa</taxon>
        <taxon>Ecdysozoa</taxon>
        <taxon>Nematoda</taxon>
        <taxon>Chromadorea</taxon>
        <taxon>Rhabditida</taxon>
        <taxon>Tylenchina</taxon>
        <taxon>Panagrolaimomorpha</taxon>
        <taxon>Strongyloidoidea</taxon>
        <taxon>Strongyloididae</taxon>
        <taxon>Strongyloides</taxon>
    </lineage>
</organism>
<feature type="transmembrane region" description="Helical" evidence="1">
    <location>
        <begin position="60"/>
        <end position="85"/>
    </location>
</feature>
<evidence type="ECO:0000313" key="2">
    <source>
        <dbReference type="Proteomes" id="UP000035681"/>
    </source>
</evidence>
<feature type="transmembrane region" description="Helical" evidence="1">
    <location>
        <begin position="105"/>
        <end position="128"/>
    </location>
</feature>
<feature type="transmembrane region" description="Helical" evidence="1">
    <location>
        <begin position="28"/>
        <end position="48"/>
    </location>
</feature>
<keyword evidence="2" id="KW-1185">Reference proteome</keyword>
<keyword evidence="1" id="KW-0472">Membrane</keyword>
<evidence type="ECO:0000256" key="1">
    <source>
        <dbReference type="SAM" id="Phobius"/>
    </source>
</evidence>
<proteinExistence type="predicted"/>
<dbReference type="Proteomes" id="UP000035681">
    <property type="component" value="Unplaced"/>
</dbReference>
<evidence type="ECO:0000313" key="3">
    <source>
        <dbReference type="WBParaSite" id="TCONS_00011541.p1"/>
    </source>
</evidence>
<protein>
    <submittedName>
        <fullName evidence="3">G-protein coupled receptors family 1 profile domain-containing protein</fullName>
    </submittedName>
</protein>